<dbReference type="KEGG" id="snan:I6N98_15970"/>
<accession>A0A7T4QZS5</accession>
<dbReference type="RefSeq" id="WP_198569317.1">
    <property type="nucleotide sequence ID" value="NZ_CP066167.1"/>
</dbReference>
<proteinExistence type="predicted"/>
<organism evidence="1 2">
    <name type="scientific">Spongiibacter nanhainus</name>
    <dbReference type="NCBI Taxonomy" id="2794344"/>
    <lineage>
        <taxon>Bacteria</taxon>
        <taxon>Pseudomonadati</taxon>
        <taxon>Pseudomonadota</taxon>
        <taxon>Gammaproteobacteria</taxon>
        <taxon>Cellvibrionales</taxon>
        <taxon>Spongiibacteraceae</taxon>
        <taxon>Spongiibacter</taxon>
    </lineage>
</organism>
<reference evidence="1 2" key="1">
    <citation type="submission" date="2020-12" db="EMBL/GenBank/DDBJ databases">
        <authorList>
            <person name="Shan Y."/>
        </authorList>
    </citation>
    <scope>NUCLEOTIDE SEQUENCE [LARGE SCALE GENOMIC DNA]</scope>
    <source>
        <strain evidence="2">csc3.9</strain>
    </source>
</reference>
<keyword evidence="2" id="KW-1185">Reference proteome</keyword>
<protein>
    <submittedName>
        <fullName evidence="1">Uncharacterized protein</fullName>
    </submittedName>
</protein>
<dbReference type="EMBL" id="CP066167">
    <property type="protein sequence ID" value="QQD17818.1"/>
    <property type="molecule type" value="Genomic_DNA"/>
</dbReference>
<sequence>MLVVEIVLNGFVAARPCPEYRNDQGRFDRDAIRDHFISKGYRVGEVRGIAEITPPPRTS</sequence>
<dbReference type="AlphaFoldDB" id="A0A7T4QZS5"/>
<dbReference type="Proteomes" id="UP000596063">
    <property type="component" value="Chromosome"/>
</dbReference>
<evidence type="ECO:0000313" key="2">
    <source>
        <dbReference type="Proteomes" id="UP000596063"/>
    </source>
</evidence>
<evidence type="ECO:0000313" key="1">
    <source>
        <dbReference type="EMBL" id="QQD17818.1"/>
    </source>
</evidence>
<name>A0A7T4QZS5_9GAMM</name>
<gene>
    <name evidence="1" type="ORF">I6N98_15970</name>
</gene>